<dbReference type="AlphaFoldDB" id="A0A5C6MBX0"/>
<dbReference type="SUPFAM" id="SSF52540">
    <property type="entry name" value="P-loop containing nucleoside triphosphate hydrolases"/>
    <property type="match status" value="1"/>
</dbReference>
<feature type="region of interest" description="Disordered" evidence="11">
    <location>
        <begin position="236"/>
        <end position="258"/>
    </location>
</feature>
<feature type="domain" description="UvrD-like helicase C-terminal" evidence="12">
    <location>
        <begin position="41"/>
        <end position="146"/>
    </location>
</feature>
<evidence type="ECO:0000256" key="10">
    <source>
        <dbReference type="ARBA" id="ARBA00034923"/>
    </source>
</evidence>
<evidence type="ECO:0000256" key="3">
    <source>
        <dbReference type="ARBA" id="ARBA00022763"/>
    </source>
</evidence>
<dbReference type="SUPFAM" id="SSF52980">
    <property type="entry name" value="Restriction endonuclease-like"/>
    <property type="match status" value="1"/>
</dbReference>
<evidence type="ECO:0000256" key="6">
    <source>
        <dbReference type="ARBA" id="ARBA00022839"/>
    </source>
</evidence>
<gene>
    <name evidence="13" type="ORF">E3A20_03210</name>
</gene>
<dbReference type="InterPro" id="IPR014017">
    <property type="entry name" value="DNA_helicase_UvrD-like_C"/>
</dbReference>
<evidence type="ECO:0000256" key="7">
    <source>
        <dbReference type="ARBA" id="ARBA00022840"/>
    </source>
</evidence>
<dbReference type="InterPro" id="IPR011335">
    <property type="entry name" value="Restrct_endonuc-II-like"/>
</dbReference>
<keyword evidence="4" id="KW-0378">Hydrolase</keyword>
<evidence type="ECO:0000259" key="12">
    <source>
        <dbReference type="Pfam" id="PF13361"/>
    </source>
</evidence>
<sequence>ESIRSQCSARDRLRMSQLVSTGWQFDETGSLNPCDFIRLLENSRFQKKRKAPVRVMTIHQSKGLEFDCVVLPELDTSLFKAPEAAAGSPATGEPADRVCVWVNRSLRQLLPDNLQAAFSETIGQKVAESLCLFYVAMTRARRCLVMLSPPMEGGKPPKTFAGLLLAALSDKTQAGPSETIWETGDPQWFVERPVAAAKSRGARAASVADAAAVPASAPAGAQSGTRRPVAASGRILLSPMPDGRRRGLARSAPSRHDQTTLTLPVLAPAAPRQVRGRGRGAAASAAGVGAAAVVSAAESVEPRIRGILLHGWFELLQWLDQEPEDQSLLDAAMRLQIPVETAQALLPAFRRLLLSDSVRRTFDRATAGAATVFRPWLPQLASGEARLVVDRERPFVLLERSQLIRGTIDRLVQVKLGSRVVAADIVDFKTDHVSGEVGEWIRGRVEYYGSQLLEYRRAVARICRLDPAHVQARLLLLQADAVVEVG</sequence>
<reference evidence="13 14" key="2">
    <citation type="submission" date="2019-08" db="EMBL/GenBank/DDBJ databases">
        <authorList>
            <person name="Henke P."/>
        </authorList>
    </citation>
    <scope>NUCLEOTIDE SEQUENCE [LARGE SCALE GENOMIC DNA]</scope>
    <source>
        <strain evidence="13">Phe10_nw2017</strain>
    </source>
</reference>
<dbReference type="GO" id="GO:0000725">
    <property type="term" value="P:recombinational repair"/>
    <property type="evidence" value="ECO:0007669"/>
    <property type="project" value="TreeGrafter"/>
</dbReference>
<dbReference type="GO" id="GO:0043138">
    <property type="term" value="F:3'-5' DNA helicase activity"/>
    <property type="evidence" value="ECO:0007669"/>
    <property type="project" value="TreeGrafter"/>
</dbReference>
<evidence type="ECO:0000256" key="8">
    <source>
        <dbReference type="ARBA" id="ARBA00023125"/>
    </source>
</evidence>
<dbReference type="GO" id="GO:0005524">
    <property type="term" value="F:ATP binding"/>
    <property type="evidence" value="ECO:0007669"/>
    <property type="project" value="UniProtKB-KW"/>
</dbReference>
<dbReference type="Gene3D" id="3.90.320.10">
    <property type="match status" value="1"/>
</dbReference>
<dbReference type="GO" id="GO:0005829">
    <property type="term" value="C:cytosol"/>
    <property type="evidence" value="ECO:0007669"/>
    <property type="project" value="TreeGrafter"/>
</dbReference>
<accession>A0A5C6MBX0</accession>
<keyword evidence="14" id="KW-1185">Reference proteome</keyword>
<dbReference type="EMBL" id="SRHE01000033">
    <property type="protein sequence ID" value="TWW12186.1"/>
    <property type="molecule type" value="Genomic_DNA"/>
</dbReference>
<dbReference type="PANTHER" id="PTHR11070">
    <property type="entry name" value="UVRD / RECB / PCRA DNA HELICASE FAMILY MEMBER"/>
    <property type="match status" value="1"/>
</dbReference>
<dbReference type="GO" id="GO:0033202">
    <property type="term" value="C:DNA helicase complex"/>
    <property type="evidence" value="ECO:0007669"/>
    <property type="project" value="TreeGrafter"/>
</dbReference>
<comment type="caution">
    <text evidence="13">The sequence shown here is derived from an EMBL/GenBank/DDBJ whole genome shotgun (WGS) entry which is preliminary data.</text>
</comment>
<keyword evidence="8" id="KW-0238">DNA-binding</keyword>
<reference evidence="13 14" key="1">
    <citation type="submission" date="2019-08" db="EMBL/GenBank/DDBJ databases">
        <title>100 year-old enigma solved: identification of Planctomyces bekefii, the type genus and species of the phylum Planctomycetes.</title>
        <authorList>
            <person name="Svetlana D.N."/>
            <person name="Overmann J."/>
        </authorList>
    </citation>
    <scope>NUCLEOTIDE SEQUENCE [LARGE SCALE GENOMIC DNA]</scope>
    <source>
        <strain evidence="13">Phe10_nw2017</strain>
    </source>
</reference>
<keyword evidence="1" id="KW-0540">Nuclease</keyword>
<evidence type="ECO:0000256" key="1">
    <source>
        <dbReference type="ARBA" id="ARBA00022722"/>
    </source>
</evidence>
<feature type="non-terminal residue" evidence="13">
    <location>
        <position position="1"/>
    </location>
</feature>
<evidence type="ECO:0000313" key="13">
    <source>
        <dbReference type="EMBL" id="TWW12186.1"/>
    </source>
</evidence>
<dbReference type="InterPro" id="IPR011604">
    <property type="entry name" value="PDDEXK-like_dom_sf"/>
</dbReference>
<dbReference type="InterPro" id="IPR027417">
    <property type="entry name" value="P-loop_NTPase"/>
</dbReference>
<evidence type="ECO:0000256" key="5">
    <source>
        <dbReference type="ARBA" id="ARBA00022806"/>
    </source>
</evidence>
<keyword evidence="2" id="KW-0547">Nucleotide-binding</keyword>
<dbReference type="PANTHER" id="PTHR11070:SF2">
    <property type="entry name" value="ATP-DEPENDENT DNA HELICASE SRS2"/>
    <property type="match status" value="1"/>
</dbReference>
<evidence type="ECO:0000256" key="2">
    <source>
        <dbReference type="ARBA" id="ARBA00022741"/>
    </source>
</evidence>
<dbReference type="Pfam" id="PF13361">
    <property type="entry name" value="UvrD_C"/>
    <property type="match status" value="1"/>
</dbReference>
<evidence type="ECO:0000256" key="4">
    <source>
        <dbReference type="ARBA" id="ARBA00022801"/>
    </source>
</evidence>
<dbReference type="Gene3D" id="3.40.50.300">
    <property type="entry name" value="P-loop containing nucleotide triphosphate hydrolases"/>
    <property type="match status" value="1"/>
</dbReference>
<keyword evidence="5" id="KW-0347">Helicase</keyword>
<dbReference type="InterPro" id="IPR000212">
    <property type="entry name" value="DNA_helicase_UvrD/REP"/>
</dbReference>
<evidence type="ECO:0000256" key="11">
    <source>
        <dbReference type="SAM" id="MobiDB-lite"/>
    </source>
</evidence>
<dbReference type="Proteomes" id="UP000321083">
    <property type="component" value="Unassembled WGS sequence"/>
</dbReference>
<keyword evidence="6" id="KW-0269">Exonuclease</keyword>
<evidence type="ECO:0000256" key="9">
    <source>
        <dbReference type="ARBA" id="ARBA00023204"/>
    </source>
</evidence>
<protein>
    <recommendedName>
        <fullName evidence="10">DNA 3'-5' helicase II</fullName>
    </recommendedName>
</protein>
<evidence type="ECO:0000313" key="14">
    <source>
        <dbReference type="Proteomes" id="UP000321083"/>
    </source>
</evidence>
<keyword evidence="9" id="KW-0234">DNA repair</keyword>
<keyword evidence="3" id="KW-0227">DNA damage</keyword>
<keyword evidence="7" id="KW-0067">ATP-binding</keyword>
<name>A0A5C6MBX0_9PLAN</name>
<proteinExistence type="predicted"/>
<organism evidence="13 14">
    <name type="scientific">Planctomyces bekefii</name>
    <dbReference type="NCBI Taxonomy" id="1653850"/>
    <lineage>
        <taxon>Bacteria</taxon>
        <taxon>Pseudomonadati</taxon>
        <taxon>Planctomycetota</taxon>
        <taxon>Planctomycetia</taxon>
        <taxon>Planctomycetales</taxon>
        <taxon>Planctomycetaceae</taxon>
        <taxon>Planctomyces</taxon>
    </lineage>
</organism>
<dbReference type="GO" id="GO:0003677">
    <property type="term" value="F:DNA binding"/>
    <property type="evidence" value="ECO:0007669"/>
    <property type="project" value="UniProtKB-KW"/>
</dbReference>
<dbReference type="GO" id="GO:0004527">
    <property type="term" value="F:exonuclease activity"/>
    <property type="evidence" value="ECO:0007669"/>
    <property type="project" value="UniProtKB-KW"/>
</dbReference>